<dbReference type="Proteomes" id="UP000648187">
    <property type="component" value="Unassembled WGS sequence"/>
</dbReference>
<proteinExistence type="predicted"/>
<dbReference type="EMBL" id="JACKWZ010000003">
    <property type="protein sequence ID" value="KAF9424426.1"/>
    <property type="molecule type" value="Genomic_DNA"/>
</dbReference>
<dbReference type="AlphaFoldDB" id="A0A835GRD9"/>
<comment type="caution">
    <text evidence="2">The sequence shown here is derived from an EMBL/GenBank/DDBJ whole genome shotgun (WGS) entry which is preliminary data.</text>
</comment>
<dbReference type="InterPro" id="IPR029526">
    <property type="entry name" value="PGBD"/>
</dbReference>
<gene>
    <name evidence="2" type="ORF">HW555_000565</name>
</gene>
<evidence type="ECO:0000259" key="1">
    <source>
        <dbReference type="Pfam" id="PF13843"/>
    </source>
</evidence>
<evidence type="ECO:0000313" key="2">
    <source>
        <dbReference type="EMBL" id="KAF9424426.1"/>
    </source>
</evidence>
<organism evidence="2 3">
    <name type="scientific">Spodoptera exigua</name>
    <name type="common">Beet armyworm</name>
    <name type="synonym">Noctua fulgens</name>
    <dbReference type="NCBI Taxonomy" id="7107"/>
    <lineage>
        <taxon>Eukaryota</taxon>
        <taxon>Metazoa</taxon>
        <taxon>Ecdysozoa</taxon>
        <taxon>Arthropoda</taxon>
        <taxon>Hexapoda</taxon>
        <taxon>Insecta</taxon>
        <taxon>Pterygota</taxon>
        <taxon>Neoptera</taxon>
        <taxon>Endopterygota</taxon>
        <taxon>Lepidoptera</taxon>
        <taxon>Glossata</taxon>
        <taxon>Ditrysia</taxon>
        <taxon>Noctuoidea</taxon>
        <taxon>Noctuidae</taxon>
        <taxon>Amphipyrinae</taxon>
        <taxon>Spodoptera</taxon>
    </lineage>
</organism>
<dbReference type="PANTHER" id="PTHR46599">
    <property type="entry name" value="PIGGYBAC TRANSPOSABLE ELEMENT-DERIVED PROTEIN 4"/>
    <property type="match status" value="1"/>
</dbReference>
<keyword evidence="3" id="KW-1185">Reference proteome</keyword>
<sequence length="610" mass="70155">MSFVATEPSLSPPWTFIECDTQSSPSISSMPVPLPRSRRSRLRDEKICRAAVVNYGSEPSDGESNDEDMVAPLIPRTFKCLLETPTEDIEGQPSFKVETLPTSTTERPWSVNDFEWSAFPNPPIPPESRREMFCESNVGPTTQSVDPYDIFIAIWDRQFIEYIASETNRYAQQVTTQMLDNNKFCLNSRINQWRDTTADELYVYFGLILGMGIVVKSRLEEYWSSSPDLFVTPGFSAHMSFNRFMLLNKCLHFRNNEDMRALRLDASEAKIFKIQPVIDFLNTAFQDLYNLNRNVSLDESLLQWKGWLDTNQLIPNKAATVGIKTYEICESETGYLWRFEIHAHKKSPPQQTEDILQSSTPAIVLRLIHGLENQGHTLWMDNFYNSPCLARRLKSLGFDCVGTLRTNRLFVPKALQNLTKNNMRPGEITGLTSGDIDVMVWRDSNRVSMLSTYHGDGVQSIRGSTKPILILDYNIMMGAVDKKDQMLAMYPIERNRTRIWYKKLFKRLLNVSVLNAYIVHKHNSSSLLSHRNFRICLIKQLLSKHSAVVPLLPTIPQKRSIDISHRLAEYPFINHQRQRRVCSLCKKRVHTFCVGCNKTVCIDPCFVTKH</sequence>
<name>A0A835GRD9_SPOEX</name>
<dbReference type="Pfam" id="PF13843">
    <property type="entry name" value="DDE_Tnp_1_7"/>
    <property type="match status" value="1"/>
</dbReference>
<protein>
    <recommendedName>
        <fullName evidence="1">PiggyBac transposable element-derived protein domain-containing protein</fullName>
    </recommendedName>
</protein>
<accession>A0A835GRD9</accession>
<evidence type="ECO:0000313" key="3">
    <source>
        <dbReference type="Proteomes" id="UP000648187"/>
    </source>
</evidence>
<feature type="domain" description="PiggyBac transposable element-derived protein" evidence="1">
    <location>
        <begin position="146"/>
        <end position="517"/>
    </location>
</feature>
<dbReference type="PANTHER" id="PTHR46599:SF3">
    <property type="entry name" value="PIGGYBAC TRANSPOSABLE ELEMENT-DERIVED PROTEIN 4"/>
    <property type="match status" value="1"/>
</dbReference>
<reference evidence="2" key="1">
    <citation type="submission" date="2020-08" db="EMBL/GenBank/DDBJ databases">
        <title>Spodoptera exigua strain:BAW_Kor-Di-RS1 Genome sequencing and assembly.</title>
        <authorList>
            <person name="Kim J."/>
            <person name="Nam H.Y."/>
            <person name="Kwon M."/>
            <person name="Choi J.H."/>
            <person name="Cho S.R."/>
            <person name="Kim G.-H."/>
        </authorList>
    </citation>
    <scope>NUCLEOTIDE SEQUENCE</scope>
    <source>
        <strain evidence="2">BAW_Kor-Di-RS1</strain>
        <tissue evidence="2">Whole-body</tissue>
    </source>
</reference>